<evidence type="ECO:0000313" key="3">
    <source>
        <dbReference type="Proteomes" id="UP000199153"/>
    </source>
</evidence>
<evidence type="ECO:0000259" key="1">
    <source>
        <dbReference type="Pfam" id="PF13392"/>
    </source>
</evidence>
<name>A0A1I4YTA3_9FLAO</name>
<gene>
    <name evidence="2" type="ORF">SAMN05660413_00932</name>
</gene>
<accession>A0A1I4YTA3</accession>
<dbReference type="GO" id="GO:0004519">
    <property type="term" value="F:endonuclease activity"/>
    <property type="evidence" value="ECO:0007669"/>
    <property type="project" value="UniProtKB-KW"/>
</dbReference>
<dbReference type="AlphaFoldDB" id="A0A1I4YTA3"/>
<protein>
    <submittedName>
        <fullName evidence="2">HNH endonuclease</fullName>
    </submittedName>
</protein>
<reference evidence="2 3" key="1">
    <citation type="submission" date="2016-10" db="EMBL/GenBank/DDBJ databases">
        <authorList>
            <person name="de Groot N.N."/>
        </authorList>
    </citation>
    <scope>NUCLEOTIDE SEQUENCE [LARGE SCALE GENOMIC DNA]</scope>
    <source>
        <strain evidence="2 3">DSM 17794</strain>
    </source>
</reference>
<organism evidence="2 3">
    <name type="scientific">Salegentibacter flavus</name>
    <dbReference type="NCBI Taxonomy" id="287099"/>
    <lineage>
        <taxon>Bacteria</taxon>
        <taxon>Pseudomonadati</taxon>
        <taxon>Bacteroidota</taxon>
        <taxon>Flavobacteriia</taxon>
        <taxon>Flavobacteriales</taxon>
        <taxon>Flavobacteriaceae</taxon>
        <taxon>Salegentibacter</taxon>
    </lineage>
</organism>
<sequence>MRKSNSERKYMIKNFRQERWETLHKEEWQERFVYKVSNFGRLISFLRNPEGELVKGGKIGGYLNFSVKLKTGKSKSYYIHRIVAELFLKKKENDKYVVHKNFQKDDNRATNLAWMTQEEWVQHQYNSPKVKENKHKRKLRKVVSYSKLTYAQAVILKKKLLDPNRKTRIRVLAKQFGVSEMQLYRIKSGENWGDIEV</sequence>
<dbReference type="EMBL" id="FOVL01000004">
    <property type="protein sequence ID" value="SFN41241.1"/>
    <property type="molecule type" value="Genomic_DNA"/>
</dbReference>
<dbReference type="Pfam" id="PF13392">
    <property type="entry name" value="HNH_3"/>
    <property type="match status" value="1"/>
</dbReference>
<keyword evidence="2" id="KW-0378">Hydrolase</keyword>
<feature type="domain" description="HNH nuclease" evidence="1">
    <location>
        <begin position="77"/>
        <end position="119"/>
    </location>
</feature>
<dbReference type="SUPFAM" id="SSF54060">
    <property type="entry name" value="His-Me finger endonucleases"/>
    <property type="match status" value="1"/>
</dbReference>
<dbReference type="STRING" id="287099.SAMN05660413_00932"/>
<evidence type="ECO:0000313" key="2">
    <source>
        <dbReference type="EMBL" id="SFN41241.1"/>
    </source>
</evidence>
<keyword evidence="2" id="KW-0540">Nuclease</keyword>
<keyword evidence="3" id="KW-1185">Reference proteome</keyword>
<dbReference type="InterPro" id="IPR003615">
    <property type="entry name" value="HNH_nuc"/>
</dbReference>
<proteinExistence type="predicted"/>
<dbReference type="InterPro" id="IPR044925">
    <property type="entry name" value="His-Me_finger_sf"/>
</dbReference>
<keyword evidence="2" id="KW-0255">Endonuclease</keyword>
<dbReference type="Proteomes" id="UP000199153">
    <property type="component" value="Unassembled WGS sequence"/>
</dbReference>
<dbReference type="Gene3D" id="3.90.75.20">
    <property type="match status" value="1"/>
</dbReference>